<dbReference type="PROSITE" id="PS01334">
    <property type="entry name" value="PYRASE_CYS"/>
    <property type="match status" value="1"/>
</dbReference>
<keyword evidence="2" id="KW-0963">Cytoplasm</keyword>
<dbReference type="PANTHER" id="PTHR23402">
    <property type="entry name" value="PROTEASE FAMILY C15 PYROGLUTAMYL-PEPTIDASE I-RELATED"/>
    <property type="match status" value="1"/>
</dbReference>
<organism evidence="7 8">
    <name type="scientific">Serinibacter arcticus</name>
    <dbReference type="NCBI Taxonomy" id="1655435"/>
    <lineage>
        <taxon>Bacteria</taxon>
        <taxon>Bacillati</taxon>
        <taxon>Actinomycetota</taxon>
        <taxon>Actinomycetes</taxon>
        <taxon>Micrococcales</taxon>
        <taxon>Beutenbergiaceae</taxon>
        <taxon>Serinibacter</taxon>
    </lineage>
</organism>
<keyword evidence="4" id="KW-0378">Hydrolase</keyword>
<evidence type="ECO:0000256" key="6">
    <source>
        <dbReference type="PROSITE-ProRule" id="PRU10077"/>
    </source>
</evidence>
<dbReference type="Pfam" id="PF01470">
    <property type="entry name" value="Peptidase_C15"/>
    <property type="match status" value="1"/>
</dbReference>
<evidence type="ECO:0000256" key="4">
    <source>
        <dbReference type="ARBA" id="ARBA00022801"/>
    </source>
</evidence>
<dbReference type="Proteomes" id="UP000297318">
    <property type="component" value="Unassembled WGS sequence"/>
</dbReference>
<evidence type="ECO:0000313" key="7">
    <source>
        <dbReference type="EMBL" id="TGO04562.1"/>
    </source>
</evidence>
<evidence type="ECO:0000313" key="8">
    <source>
        <dbReference type="Proteomes" id="UP000297318"/>
    </source>
</evidence>
<reference evidence="7 8" key="1">
    <citation type="submission" date="2018-11" db="EMBL/GenBank/DDBJ databases">
        <title>Complete genome sequencing of the Actinobacteria Serinibacter sp. K3-2.</title>
        <authorList>
            <person name="Rakitin A.L."/>
            <person name="Beletsky A.V."/>
            <person name="Mardanov A.V."/>
            <person name="Ravin N.V."/>
            <person name="Gromova A.S."/>
            <person name="Filippova S.N."/>
            <person name="Gal'Chenko V.F."/>
        </authorList>
    </citation>
    <scope>NUCLEOTIDE SEQUENCE [LARGE SCALE GENOMIC DNA]</scope>
    <source>
        <strain evidence="7 8">K3-2</strain>
    </source>
</reference>
<evidence type="ECO:0000256" key="3">
    <source>
        <dbReference type="ARBA" id="ARBA00022670"/>
    </source>
</evidence>
<keyword evidence="5" id="KW-0788">Thiol protease</keyword>
<dbReference type="PANTHER" id="PTHR23402:SF1">
    <property type="entry name" value="PYROGLUTAMYL-PEPTIDASE I"/>
    <property type="match status" value="1"/>
</dbReference>
<comment type="similarity">
    <text evidence="1">Belongs to the peptidase C15 family.</text>
</comment>
<dbReference type="Gene3D" id="3.40.630.20">
    <property type="entry name" value="Peptidase C15, pyroglutamyl peptidase I-like"/>
    <property type="match status" value="1"/>
</dbReference>
<keyword evidence="8" id="KW-1185">Reference proteome</keyword>
<dbReference type="InterPro" id="IPR036440">
    <property type="entry name" value="Peptidase_C15-like_sf"/>
</dbReference>
<evidence type="ECO:0000256" key="1">
    <source>
        <dbReference type="ARBA" id="ARBA00006641"/>
    </source>
</evidence>
<dbReference type="InterPro" id="IPR016125">
    <property type="entry name" value="Peptidase_C15-like"/>
</dbReference>
<evidence type="ECO:0000256" key="5">
    <source>
        <dbReference type="ARBA" id="ARBA00022807"/>
    </source>
</evidence>
<protein>
    <recommendedName>
        <fullName evidence="6">Pyroglutamyl-peptidase I</fullName>
        <ecNumber evidence="6">3.4.19.3</ecNumber>
    </recommendedName>
</protein>
<dbReference type="EMBL" id="RHPJ01000003">
    <property type="protein sequence ID" value="TGO04562.1"/>
    <property type="molecule type" value="Genomic_DNA"/>
</dbReference>
<dbReference type="GO" id="GO:0006508">
    <property type="term" value="P:proteolysis"/>
    <property type="evidence" value="ECO:0007669"/>
    <property type="project" value="UniProtKB-KW"/>
</dbReference>
<accession>A0A4Z1E1N8</accession>
<comment type="catalytic activity">
    <reaction evidence="6">
        <text>Release of an N-terminal pyroglutamyl group from a polypeptide, the second amino acid generally not being Pro.</text>
        <dbReference type="EC" id="3.4.19.3"/>
    </reaction>
</comment>
<sequence>MLVTGFEPFADAATNPSWDAAVLLARDWDEEVEGARLVVARLPVVFAAVRERLAALVAEHAPDVVVATGLAGGSSAVRIERVALNLADARIPDNDGGQPVDEEVSPGAPLARQATLPVKAALSACRAAGLAVEVSLSAGTYVCNATFVHALEVAPDARVGFVHVPAATDMALEETVRAVREIVRATLGHAGPDLHVVGGTLS</sequence>
<dbReference type="GO" id="GO:0005829">
    <property type="term" value="C:cytosol"/>
    <property type="evidence" value="ECO:0007669"/>
    <property type="project" value="InterPro"/>
</dbReference>
<dbReference type="CDD" id="cd00501">
    <property type="entry name" value="Peptidase_C15"/>
    <property type="match status" value="1"/>
</dbReference>
<keyword evidence="3" id="KW-0645">Protease</keyword>
<dbReference type="GO" id="GO:0016920">
    <property type="term" value="F:pyroglutamyl-peptidase activity"/>
    <property type="evidence" value="ECO:0007669"/>
    <property type="project" value="UniProtKB-EC"/>
</dbReference>
<dbReference type="PIRSF" id="PIRSF015592">
    <property type="entry name" value="Prld-crbxl_pptds"/>
    <property type="match status" value="1"/>
</dbReference>
<name>A0A4Z1E1N8_9MICO</name>
<evidence type="ECO:0000256" key="2">
    <source>
        <dbReference type="ARBA" id="ARBA00022490"/>
    </source>
</evidence>
<dbReference type="SUPFAM" id="SSF53182">
    <property type="entry name" value="Pyrrolidone carboxyl peptidase (pyroglutamate aminopeptidase)"/>
    <property type="match status" value="1"/>
</dbReference>
<dbReference type="PRINTS" id="PR00706">
    <property type="entry name" value="PYROGLUPTASE"/>
</dbReference>
<gene>
    <name evidence="7" type="ORF">SERN_2155</name>
</gene>
<dbReference type="InterPro" id="IPR033694">
    <property type="entry name" value="PGPEP1_Cys_AS"/>
</dbReference>
<feature type="active site" evidence="6">
    <location>
        <position position="143"/>
    </location>
</feature>
<dbReference type="AlphaFoldDB" id="A0A4Z1E1N8"/>
<comment type="caution">
    <text evidence="7">The sequence shown here is derived from an EMBL/GenBank/DDBJ whole genome shotgun (WGS) entry which is preliminary data.</text>
</comment>
<dbReference type="InterPro" id="IPR000816">
    <property type="entry name" value="Peptidase_C15"/>
</dbReference>
<dbReference type="EC" id="3.4.19.3" evidence="6"/>
<proteinExistence type="inferred from homology"/>